<dbReference type="PANTHER" id="PTHR43877">
    <property type="entry name" value="AMINOALKYLPHOSPHONATE N-ACETYLTRANSFERASE-RELATED-RELATED"/>
    <property type="match status" value="1"/>
</dbReference>
<dbReference type="AlphaFoldDB" id="A0A1H5R4M5"/>
<sequence>MTDIEARAVRPAELEAVAELRWRWVAEQDGLPGDGRAEFVREFARWARENAATHHCLVVVQDGRVLGMAFLAVTPRVPTPTAFTRACGDVQSVYVVPEARRGGLGGMLIEAVLRLAEELELERVTVHSSGSAVPAYERRGFAVAPQLLQASVKRPRSASPAGRRPSGGG</sequence>
<dbReference type="Proteomes" id="UP000198878">
    <property type="component" value="Unassembled WGS sequence"/>
</dbReference>
<reference evidence="5" key="1">
    <citation type="submission" date="2016-10" db="EMBL/GenBank/DDBJ databases">
        <authorList>
            <person name="Varghese N."/>
            <person name="Submissions S."/>
        </authorList>
    </citation>
    <scope>NUCLEOTIDE SEQUENCE [LARGE SCALE GENOMIC DNA]</scope>
    <source>
        <strain evidence="5">DSM 44654</strain>
    </source>
</reference>
<evidence type="ECO:0000256" key="2">
    <source>
        <dbReference type="ARBA" id="ARBA00023315"/>
    </source>
</evidence>
<protein>
    <submittedName>
        <fullName evidence="4">Ribosomal protein S18 acetylase RimI</fullName>
    </submittedName>
</protein>
<dbReference type="RefSeq" id="WP_086683263.1">
    <property type="nucleotide sequence ID" value="NZ_FNUJ01000006.1"/>
</dbReference>
<dbReference type="CDD" id="cd04301">
    <property type="entry name" value="NAT_SF"/>
    <property type="match status" value="1"/>
</dbReference>
<dbReference type="InterPro" id="IPR000182">
    <property type="entry name" value="GNAT_dom"/>
</dbReference>
<evidence type="ECO:0000259" key="3">
    <source>
        <dbReference type="PROSITE" id="PS51186"/>
    </source>
</evidence>
<dbReference type="PROSITE" id="PS51186">
    <property type="entry name" value="GNAT"/>
    <property type="match status" value="1"/>
</dbReference>
<evidence type="ECO:0000313" key="4">
    <source>
        <dbReference type="EMBL" id="SEF32531.1"/>
    </source>
</evidence>
<keyword evidence="2" id="KW-0012">Acyltransferase</keyword>
<dbReference type="InterPro" id="IPR050832">
    <property type="entry name" value="Bact_Acetyltransf"/>
</dbReference>
<proteinExistence type="predicted"/>
<accession>A0A1H5R4M5</accession>
<dbReference type="SUPFAM" id="SSF55729">
    <property type="entry name" value="Acyl-CoA N-acyltransferases (Nat)"/>
    <property type="match status" value="1"/>
</dbReference>
<evidence type="ECO:0000313" key="5">
    <source>
        <dbReference type="Proteomes" id="UP000198878"/>
    </source>
</evidence>
<organism evidence="4 5">
    <name type="scientific">Amycolatopsis pretoriensis</name>
    <dbReference type="NCBI Taxonomy" id="218821"/>
    <lineage>
        <taxon>Bacteria</taxon>
        <taxon>Bacillati</taxon>
        <taxon>Actinomycetota</taxon>
        <taxon>Actinomycetes</taxon>
        <taxon>Pseudonocardiales</taxon>
        <taxon>Pseudonocardiaceae</taxon>
        <taxon>Amycolatopsis</taxon>
    </lineage>
</organism>
<keyword evidence="1" id="KW-0808">Transferase</keyword>
<dbReference type="OrthoDB" id="4936934at2"/>
<dbReference type="Gene3D" id="3.40.630.30">
    <property type="match status" value="1"/>
</dbReference>
<dbReference type="EMBL" id="FNUJ01000006">
    <property type="protein sequence ID" value="SEF32531.1"/>
    <property type="molecule type" value="Genomic_DNA"/>
</dbReference>
<keyword evidence="4" id="KW-0689">Ribosomal protein</keyword>
<dbReference type="STRING" id="218821.SAMN05421837_106311"/>
<keyword evidence="4" id="KW-0687">Ribonucleoprotein</keyword>
<feature type="domain" description="N-acetyltransferase" evidence="3">
    <location>
        <begin position="4"/>
        <end position="166"/>
    </location>
</feature>
<dbReference type="GO" id="GO:0016747">
    <property type="term" value="F:acyltransferase activity, transferring groups other than amino-acyl groups"/>
    <property type="evidence" value="ECO:0007669"/>
    <property type="project" value="InterPro"/>
</dbReference>
<dbReference type="GO" id="GO:0005840">
    <property type="term" value="C:ribosome"/>
    <property type="evidence" value="ECO:0007669"/>
    <property type="project" value="UniProtKB-KW"/>
</dbReference>
<name>A0A1H5R4M5_9PSEU</name>
<dbReference type="Pfam" id="PF00583">
    <property type="entry name" value="Acetyltransf_1"/>
    <property type="match status" value="1"/>
</dbReference>
<keyword evidence="5" id="KW-1185">Reference proteome</keyword>
<gene>
    <name evidence="4" type="ORF">SAMN05421837_106311</name>
</gene>
<dbReference type="InterPro" id="IPR016181">
    <property type="entry name" value="Acyl_CoA_acyltransferase"/>
</dbReference>
<evidence type="ECO:0000256" key="1">
    <source>
        <dbReference type="ARBA" id="ARBA00022679"/>
    </source>
</evidence>